<dbReference type="Pfam" id="PF24964">
    <property type="entry name" value="DUF7769"/>
    <property type="match status" value="1"/>
</dbReference>
<dbReference type="Proteomes" id="UP000823388">
    <property type="component" value="Chromosome 6N"/>
</dbReference>
<dbReference type="EMBL" id="CM029048">
    <property type="protein sequence ID" value="KAG2576895.1"/>
    <property type="molecule type" value="Genomic_DNA"/>
</dbReference>
<feature type="non-terminal residue" evidence="2">
    <location>
        <position position="116"/>
    </location>
</feature>
<keyword evidence="3" id="KW-1185">Reference proteome</keyword>
<dbReference type="PANTHER" id="PTHR33889:SF1">
    <property type="entry name" value="OS03G0834800 PROTEIN"/>
    <property type="match status" value="1"/>
</dbReference>
<proteinExistence type="predicted"/>
<dbReference type="PANTHER" id="PTHR33889">
    <property type="entry name" value="OS04G0681850 PROTEIN"/>
    <property type="match status" value="1"/>
</dbReference>
<evidence type="ECO:0000313" key="3">
    <source>
        <dbReference type="Proteomes" id="UP000823388"/>
    </source>
</evidence>
<feature type="domain" description="DUF7769" evidence="1">
    <location>
        <begin position="70"/>
        <end position="116"/>
    </location>
</feature>
<evidence type="ECO:0000259" key="1">
    <source>
        <dbReference type="Pfam" id="PF24964"/>
    </source>
</evidence>
<reference evidence="2 3" key="1">
    <citation type="submission" date="2020-05" db="EMBL/GenBank/DDBJ databases">
        <title>WGS assembly of Panicum virgatum.</title>
        <authorList>
            <person name="Lovell J.T."/>
            <person name="Jenkins J."/>
            <person name="Shu S."/>
            <person name="Juenger T.E."/>
            <person name="Schmutz J."/>
        </authorList>
    </citation>
    <scope>NUCLEOTIDE SEQUENCE [LARGE SCALE GENOMIC DNA]</scope>
    <source>
        <strain evidence="3">cv. AP13</strain>
    </source>
</reference>
<accession>A0A8T0QVF3</accession>
<dbReference type="AlphaFoldDB" id="A0A8T0QVF3"/>
<organism evidence="2 3">
    <name type="scientific">Panicum virgatum</name>
    <name type="common">Blackwell switchgrass</name>
    <dbReference type="NCBI Taxonomy" id="38727"/>
    <lineage>
        <taxon>Eukaryota</taxon>
        <taxon>Viridiplantae</taxon>
        <taxon>Streptophyta</taxon>
        <taxon>Embryophyta</taxon>
        <taxon>Tracheophyta</taxon>
        <taxon>Spermatophyta</taxon>
        <taxon>Magnoliopsida</taxon>
        <taxon>Liliopsida</taxon>
        <taxon>Poales</taxon>
        <taxon>Poaceae</taxon>
        <taxon>PACMAD clade</taxon>
        <taxon>Panicoideae</taxon>
        <taxon>Panicodae</taxon>
        <taxon>Paniceae</taxon>
        <taxon>Panicinae</taxon>
        <taxon>Panicum</taxon>
        <taxon>Panicum sect. Hiantes</taxon>
    </lineage>
</organism>
<protein>
    <recommendedName>
        <fullName evidence="1">DUF7769 domain-containing protein</fullName>
    </recommendedName>
</protein>
<evidence type="ECO:0000313" key="2">
    <source>
        <dbReference type="EMBL" id="KAG2576895.1"/>
    </source>
</evidence>
<comment type="caution">
    <text evidence="2">The sequence shown here is derived from an EMBL/GenBank/DDBJ whole genome shotgun (WGS) entry which is preliminary data.</text>
</comment>
<name>A0A8T0QVF3_PANVG</name>
<sequence length="116" mass="13358">MDLNIPLEEQENSNGRFDLNIPILEDGEDNVFDLNLPLDEFGALDFDFVQNNLEQAVQAPVQANRRNLDMSDELRKQVYQALLARSKNGHLGKKDTRIVAEHFGVHIQIVQCLWKR</sequence>
<dbReference type="InterPro" id="IPR056671">
    <property type="entry name" value="DUF7769"/>
</dbReference>
<gene>
    <name evidence="2" type="ORF">PVAP13_6NG064530</name>
</gene>